<keyword evidence="3" id="KW-1185">Reference proteome</keyword>
<evidence type="ECO:0000313" key="3">
    <source>
        <dbReference type="Proteomes" id="UP000484164"/>
    </source>
</evidence>
<evidence type="ECO:0000256" key="1">
    <source>
        <dbReference type="SAM" id="SignalP"/>
    </source>
</evidence>
<dbReference type="AlphaFoldDB" id="A0A6L3ZDX8"/>
<dbReference type="InterPro" id="IPR026341">
    <property type="entry name" value="T9SS_type_B"/>
</dbReference>
<name>A0A6L3ZDX8_9FLAO</name>
<evidence type="ECO:0000313" key="2">
    <source>
        <dbReference type="EMBL" id="KAB2815647.1"/>
    </source>
</evidence>
<keyword evidence="1" id="KW-0732">Signal</keyword>
<dbReference type="EMBL" id="WBVQ01000002">
    <property type="protein sequence ID" value="KAB2815647.1"/>
    <property type="molecule type" value="Genomic_DNA"/>
</dbReference>
<gene>
    <name evidence="2" type="ORF">F8C82_08055</name>
</gene>
<sequence length="480" mass="52736">MRPNSLCAPFIALLLLSTLLWCTPARAQCDFSSDFSSTNGWTQVGSEVEIQNGAVHFLNGAKCREFQKRLQAPIGRSMNEGDCWEARIEFTPVTVGTKYGLPYSGHMILSLTEGTDEFYYECNDPPCTGHNKGDQDGIMVGFNGKNPPDGNLYFFISVLDSLKETQSTRIVSLPLGTTHYVALRKSSANSAELSVYSDPNYSVHLPGSPVSLTYSGSVDNLTHVQFGNTIRGESRRQLTGTLDNLCLSWASTANISLDLPEDTTLCPDDTLILDIGHGSNLNYSWSNGSSDSIIEITEAGNYIARISSACNTITDTIEVSKISALNQQLNDVHLCEGESAILRYTAQNATYLWNTGATTPSIRVSSSGLYSVTVKTACETLVDQAYVYVEDCTCEMKLPNIFTPNGDGINDYFRAVESNPNCTLNLQVFNRWGTRVFETSKHDFTWNGDNLPEGTYFWVLTYADSMGVEQIETGSVTLSR</sequence>
<dbReference type="NCBIfam" id="TIGR04131">
    <property type="entry name" value="Bac_Flav_CTERM"/>
    <property type="match status" value="1"/>
</dbReference>
<dbReference type="RefSeq" id="WP_151693077.1">
    <property type="nucleotide sequence ID" value="NZ_BMGX01000001.1"/>
</dbReference>
<reference evidence="2 3" key="1">
    <citation type="submission" date="2019-10" db="EMBL/GenBank/DDBJ databases">
        <title>Genome sequence of Phaeocystidibacter marisrubri JCM30614 (type strain).</title>
        <authorList>
            <person name="Bowman J.P."/>
        </authorList>
    </citation>
    <scope>NUCLEOTIDE SEQUENCE [LARGE SCALE GENOMIC DNA]</scope>
    <source>
        <strain evidence="2 3">JCM 30614</strain>
    </source>
</reference>
<feature type="signal peptide" evidence="1">
    <location>
        <begin position="1"/>
        <end position="27"/>
    </location>
</feature>
<dbReference type="Proteomes" id="UP000484164">
    <property type="component" value="Unassembled WGS sequence"/>
</dbReference>
<proteinExistence type="predicted"/>
<accession>A0A6L3ZDX8</accession>
<protein>
    <submittedName>
        <fullName evidence="2">Gliding motility-associated C-terminal domain-containing protein</fullName>
    </submittedName>
</protein>
<dbReference type="OrthoDB" id="1652165at2"/>
<organism evidence="2 3">
    <name type="scientific">Phaeocystidibacter marisrubri</name>
    <dbReference type="NCBI Taxonomy" id="1577780"/>
    <lineage>
        <taxon>Bacteria</taxon>
        <taxon>Pseudomonadati</taxon>
        <taxon>Bacteroidota</taxon>
        <taxon>Flavobacteriia</taxon>
        <taxon>Flavobacteriales</taxon>
        <taxon>Phaeocystidibacteraceae</taxon>
        <taxon>Phaeocystidibacter</taxon>
    </lineage>
</organism>
<dbReference type="Pfam" id="PF13585">
    <property type="entry name" value="CHU_C"/>
    <property type="match status" value="1"/>
</dbReference>
<feature type="chain" id="PRO_5026971961" evidence="1">
    <location>
        <begin position="28"/>
        <end position="480"/>
    </location>
</feature>
<comment type="caution">
    <text evidence="2">The sequence shown here is derived from an EMBL/GenBank/DDBJ whole genome shotgun (WGS) entry which is preliminary data.</text>
</comment>